<accession>A0ABS2UA81</accession>
<evidence type="ECO:0000313" key="3">
    <source>
        <dbReference type="EMBL" id="MBM9577285.1"/>
    </source>
</evidence>
<comment type="caution">
    <text evidence="3">The sequence shown here is derived from an EMBL/GenBank/DDBJ whole genome shotgun (WGS) entry which is preliminary data.</text>
</comment>
<dbReference type="Gene3D" id="3.40.50.2000">
    <property type="entry name" value="Glycogen Phosphorylase B"/>
    <property type="match status" value="2"/>
</dbReference>
<dbReference type="CDD" id="cd03794">
    <property type="entry name" value="GT4_WbuB-like"/>
    <property type="match status" value="1"/>
</dbReference>
<proteinExistence type="predicted"/>
<dbReference type="InterPro" id="IPR001296">
    <property type="entry name" value="Glyco_trans_1"/>
</dbReference>
<feature type="domain" description="Glycosyltransferase subfamily 4-like N-terminal" evidence="2">
    <location>
        <begin position="19"/>
        <end position="194"/>
    </location>
</feature>
<organism evidence="3 4">
    <name type="scientific">Leptospira ainlahdjerensis</name>
    <dbReference type="NCBI Taxonomy" id="2810033"/>
    <lineage>
        <taxon>Bacteria</taxon>
        <taxon>Pseudomonadati</taxon>
        <taxon>Spirochaetota</taxon>
        <taxon>Spirochaetia</taxon>
        <taxon>Leptospirales</taxon>
        <taxon>Leptospiraceae</taxon>
        <taxon>Leptospira</taxon>
    </lineage>
</organism>
<keyword evidence="4" id="KW-1185">Reference proteome</keyword>
<evidence type="ECO:0000259" key="1">
    <source>
        <dbReference type="Pfam" id="PF00534"/>
    </source>
</evidence>
<name>A0ABS2UA81_9LEPT</name>
<dbReference type="SUPFAM" id="SSF53756">
    <property type="entry name" value="UDP-Glycosyltransferase/glycogen phosphorylase"/>
    <property type="match status" value="1"/>
</dbReference>
<dbReference type="RefSeq" id="WP_205279420.1">
    <property type="nucleotide sequence ID" value="NZ_JAFFPU010000033.1"/>
</dbReference>
<sequence>MKICIVVDDYLPDSAKVAAKMMHELAVEFRLRDHEVTVLTPGKNLTSPFQINEFDQVKVIRFDSGPLKNISKLKRLINEILLPIKCWKALENYLTVNSHDYILYYSPSIFWFGLIRKLKKKWKAPSYLILRDLFPQWVIDAGLIGEFSPIAIFLRYCERQNYKVADTIAVQSPRNKSWFSKKYKEFKNVQVLYNWSSASKIQSASGLYRKKLNLENKVVFFYGGNIGQAQDMRTILRLAKRFESIPKAHFLLVGAGDEFELIKKAIKFENISNLTLLDSVSQDQYREMLSEFDIGLFTLSLKHKTHNFPGKILEYMCQGKPVLGSVNPGNDLQEIINIAKAGFVSVTGDDDFFYQNALQLMDPDVREACGRNGEALLKKTFSVNSAVNSILKEYENLTNK</sequence>
<reference evidence="3 4" key="1">
    <citation type="submission" date="2021-02" db="EMBL/GenBank/DDBJ databases">
        <title>Leptospira ainlahdjerensis sp. nov., Leptospira ainazelensis sp. nov., Leptospira abararensis sp. nov. and Leptospira chreensis sp. nov., four new species isolated from water sources in Algeria.</title>
        <authorList>
            <person name="Amara Korba A."/>
            <person name="Kainiu M."/>
            <person name="Vincent A.T."/>
            <person name="Mariet J.-F."/>
            <person name="Veyrier F.J."/>
            <person name="Goarant C."/>
            <person name="Picardeau M."/>
        </authorList>
    </citation>
    <scope>NUCLEOTIDE SEQUENCE [LARGE SCALE GENOMIC DNA]</scope>
    <source>
        <strain evidence="3 4">201903070</strain>
    </source>
</reference>
<evidence type="ECO:0000259" key="2">
    <source>
        <dbReference type="Pfam" id="PF13439"/>
    </source>
</evidence>
<evidence type="ECO:0000313" key="4">
    <source>
        <dbReference type="Proteomes" id="UP000724686"/>
    </source>
</evidence>
<protein>
    <submittedName>
        <fullName evidence="3">Glycosyltransferase family 4 protein</fullName>
    </submittedName>
</protein>
<dbReference type="EMBL" id="JAFFPU010000033">
    <property type="protein sequence ID" value="MBM9577285.1"/>
    <property type="molecule type" value="Genomic_DNA"/>
</dbReference>
<dbReference type="Proteomes" id="UP000724686">
    <property type="component" value="Unassembled WGS sequence"/>
</dbReference>
<dbReference type="PANTHER" id="PTHR12526">
    <property type="entry name" value="GLYCOSYLTRANSFERASE"/>
    <property type="match status" value="1"/>
</dbReference>
<feature type="domain" description="Glycosyl transferase family 1" evidence="1">
    <location>
        <begin position="209"/>
        <end position="374"/>
    </location>
</feature>
<dbReference type="InterPro" id="IPR028098">
    <property type="entry name" value="Glyco_trans_4-like_N"/>
</dbReference>
<dbReference type="Pfam" id="PF13439">
    <property type="entry name" value="Glyco_transf_4"/>
    <property type="match status" value="1"/>
</dbReference>
<dbReference type="PANTHER" id="PTHR12526:SF609">
    <property type="entry name" value="LIPOPOLYSACCHARIDE BIOSYNTHESIS PROTEIN"/>
    <property type="match status" value="1"/>
</dbReference>
<dbReference type="Pfam" id="PF00534">
    <property type="entry name" value="Glycos_transf_1"/>
    <property type="match status" value="1"/>
</dbReference>
<gene>
    <name evidence="3" type="ORF">JWG45_08985</name>
</gene>